<dbReference type="PANTHER" id="PTHR34294">
    <property type="entry name" value="TRANSCRIPTIONAL REGULATOR-RELATED"/>
    <property type="match status" value="1"/>
</dbReference>
<feature type="domain" description="Sugar-binding" evidence="5">
    <location>
        <begin position="92"/>
        <end position="332"/>
    </location>
</feature>
<keyword evidence="8" id="KW-1185">Reference proteome</keyword>
<protein>
    <submittedName>
        <fullName evidence="7">Uncharacterized protein</fullName>
    </submittedName>
</protein>
<dbReference type="eggNOG" id="COG2390">
    <property type="taxonomic scope" value="Bacteria"/>
</dbReference>
<dbReference type="Gene3D" id="3.40.50.1360">
    <property type="match status" value="1"/>
</dbReference>
<dbReference type="EMBL" id="AGXA01000023">
    <property type="protein sequence ID" value="EKU93164.1"/>
    <property type="molecule type" value="Genomic_DNA"/>
</dbReference>
<reference evidence="7 8" key="1">
    <citation type="submission" date="2012-09" db="EMBL/GenBank/DDBJ databases">
        <title>The Genome Sequence of Alloiococcus otitis ATCC 51267.</title>
        <authorList>
            <consortium name="The Broad Institute Genome Sequencing Platform"/>
            <person name="Earl A."/>
            <person name="Ward D."/>
            <person name="Feldgarden M."/>
            <person name="Gevers D."/>
            <person name="Huys G."/>
            <person name="Walker B."/>
            <person name="Young S.K."/>
            <person name="Zeng Q."/>
            <person name="Gargeya S."/>
            <person name="Fitzgerald M."/>
            <person name="Haas B."/>
            <person name="Abouelleil A."/>
            <person name="Alvarado L."/>
            <person name="Arachchi H.M."/>
            <person name="Berlin A.M."/>
            <person name="Chapman S.B."/>
            <person name="Goldberg J."/>
            <person name="Griggs A."/>
            <person name="Gujja S."/>
            <person name="Hansen M."/>
            <person name="Howarth C."/>
            <person name="Imamovic A."/>
            <person name="Larimer J."/>
            <person name="McCowen C."/>
            <person name="Montmayeur A."/>
            <person name="Murphy C."/>
            <person name="Neiman D."/>
            <person name="Pearson M."/>
            <person name="Priest M."/>
            <person name="Roberts A."/>
            <person name="Saif S."/>
            <person name="Shea T."/>
            <person name="Sisk P."/>
            <person name="Sykes S."/>
            <person name="Wortman J."/>
            <person name="Nusbaum C."/>
            <person name="Birren B."/>
        </authorList>
    </citation>
    <scope>NUCLEOTIDE SEQUENCE [LARGE SCALE GENOMIC DNA]</scope>
    <source>
        <strain evidence="7 8">ATCC 51267</strain>
    </source>
</reference>
<evidence type="ECO:0000259" key="6">
    <source>
        <dbReference type="Pfam" id="PF21715"/>
    </source>
</evidence>
<dbReference type="InterPro" id="IPR036390">
    <property type="entry name" value="WH_DNA-bd_sf"/>
</dbReference>
<proteinExistence type="inferred from homology"/>
<comment type="similarity">
    <text evidence="1">Belongs to the SorC transcriptional regulatory family.</text>
</comment>
<dbReference type="GO" id="GO:0030246">
    <property type="term" value="F:carbohydrate binding"/>
    <property type="evidence" value="ECO:0007669"/>
    <property type="project" value="InterPro"/>
</dbReference>
<dbReference type="InterPro" id="IPR051054">
    <property type="entry name" value="SorC_transcr_regulators"/>
</dbReference>
<dbReference type="STRING" id="883081.HMPREF9698_01461"/>
<evidence type="ECO:0000313" key="7">
    <source>
        <dbReference type="EMBL" id="EKU93164.1"/>
    </source>
</evidence>
<dbReference type="HOGENOM" id="CLU_054506_2_0_9"/>
<dbReference type="Gene3D" id="1.10.10.10">
    <property type="entry name" value="Winged helix-like DNA-binding domain superfamily/Winged helix DNA-binding domain"/>
    <property type="match status" value="1"/>
</dbReference>
<dbReference type="SUPFAM" id="SSF46785">
    <property type="entry name" value="Winged helix' DNA-binding domain"/>
    <property type="match status" value="1"/>
</dbReference>
<feature type="domain" description="CggR N-terminal DNA binding" evidence="6">
    <location>
        <begin position="15"/>
        <end position="84"/>
    </location>
</feature>
<dbReference type="AlphaFoldDB" id="K9E7I9"/>
<evidence type="ECO:0000313" key="8">
    <source>
        <dbReference type="Proteomes" id="UP000009875"/>
    </source>
</evidence>
<dbReference type="PATRIC" id="fig|883081.3.peg.1301"/>
<evidence type="ECO:0000256" key="4">
    <source>
        <dbReference type="ARBA" id="ARBA00023163"/>
    </source>
</evidence>
<dbReference type="InterPro" id="IPR048715">
    <property type="entry name" value="CggR_N"/>
</dbReference>
<comment type="caution">
    <text evidence="7">The sequence shown here is derived from an EMBL/GenBank/DDBJ whole genome shotgun (WGS) entry which is preliminary data.</text>
</comment>
<evidence type="ECO:0000256" key="2">
    <source>
        <dbReference type="ARBA" id="ARBA00023015"/>
    </source>
</evidence>
<dbReference type="Pfam" id="PF21715">
    <property type="entry name" value="CggR_N"/>
    <property type="match status" value="1"/>
</dbReference>
<dbReference type="OrthoDB" id="9793820at2"/>
<organism evidence="7 8">
    <name type="scientific">Alloiococcus otitis ATCC 51267</name>
    <dbReference type="NCBI Taxonomy" id="883081"/>
    <lineage>
        <taxon>Bacteria</taxon>
        <taxon>Bacillati</taxon>
        <taxon>Bacillota</taxon>
        <taxon>Bacilli</taxon>
        <taxon>Lactobacillales</taxon>
        <taxon>Carnobacteriaceae</taxon>
        <taxon>Alloiococcus</taxon>
    </lineage>
</organism>
<keyword evidence="3" id="KW-0238">DNA-binding</keyword>
<evidence type="ECO:0000259" key="5">
    <source>
        <dbReference type="Pfam" id="PF04198"/>
    </source>
</evidence>
<dbReference type="Proteomes" id="UP000009875">
    <property type="component" value="Unassembled WGS sequence"/>
</dbReference>
<name>K9E7I9_9LACT</name>
<keyword evidence="4" id="KW-0804">Transcription</keyword>
<dbReference type="InterPro" id="IPR036388">
    <property type="entry name" value="WH-like_DNA-bd_sf"/>
</dbReference>
<evidence type="ECO:0000256" key="1">
    <source>
        <dbReference type="ARBA" id="ARBA00010466"/>
    </source>
</evidence>
<evidence type="ECO:0000256" key="3">
    <source>
        <dbReference type="ARBA" id="ARBA00023125"/>
    </source>
</evidence>
<dbReference type="SUPFAM" id="SSF100950">
    <property type="entry name" value="NagB/RpiA/CoA transferase-like"/>
    <property type="match status" value="1"/>
</dbReference>
<dbReference type="InterPro" id="IPR007324">
    <property type="entry name" value="Sugar-bd_dom_put"/>
</dbReference>
<keyword evidence="2" id="KW-0805">Transcription regulation</keyword>
<dbReference type="RefSeq" id="WP_003778587.1">
    <property type="nucleotide sequence ID" value="NZ_JH992960.1"/>
</dbReference>
<sequence>MLSLIEELVPGTFQVIVQRYQILKEVESQSPIGRRALAKQVDLSERSLRTEIQVLKDQAFISTSSAGMSLTTLGIRILDDLEDLVKDQASFRESEDALAKQLEISQCIICRRDSQESLAQEALAVMDRLLPHGSQTIAVMGGTTMRKLAESFDESLSTNRTLQFLPARGGAGEEQTIQANAIADLMANRTHGTSRLLYAPDHVRSETRNLLLQEPEIKETMRRLSQADLAVFGIGDAKKMANRIGLDQATINQLDKAGAVAEAFGEFIDAKGEIVYKLARIGLSSEDIQAIPNLLAVAGGAGKAQAIEAYCKVAPSHTILVTDQVAANKILNWESSH</sequence>
<dbReference type="PANTHER" id="PTHR34294:SF5">
    <property type="entry name" value="CENTRAL GLYCOLYTIC GENES REGULATOR"/>
    <property type="match status" value="1"/>
</dbReference>
<accession>K9E7I9</accession>
<dbReference type="Pfam" id="PF04198">
    <property type="entry name" value="Sugar-bind"/>
    <property type="match status" value="1"/>
</dbReference>
<dbReference type="InterPro" id="IPR037171">
    <property type="entry name" value="NagB/RpiA_transferase-like"/>
</dbReference>
<dbReference type="GO" id="GO:0003677">
    <property type="term" value="F:DNA binding"/>
    <property type="evidence" value="ECO:0007669"/>
    <property type="project" value="UniProtKB-KW"/>
</dbReference>
<gene>
    <name evidence="7" type="ORF">HMPREF9698_01461</name>
</gene>